<dbReference type="AlphaFoldDB" id="A0A9D1FQR6"/>
<evidence type="ECO:0000256" key="1">
    <source>
        <dbReference type="ARBA" id="ARBA00008779"/>
    </source>
</evidence>
<dbReference type="InterPro" id="IPR017850">
    <property type="entry name" value="Alkaline_phosphatase_core_sf"/>
</dbReference>
<reference evidence="4" key="2">
    <citation type="journal article" date="2021" name="PeerJ">
        <title>Extensive microbial diversity within the chicken gut microbiome revealed by metagenomics and culture.</title>
        <authorList>
            <person name="Gilroy R."/>
            <person name="Ravi A."/>
            <person name="Getino M."/>
            <person name="Pursley I."/>
            <person name="Horton D.L."/>
            <person name="Alikhan N.F."/>
            <person name="Baker D."/>
            <person name="Gharbi K."/>
            <person name="Hall N."/>
            <person name="Watson M."/>
            <person name="Adriaenssens E.M."/>
            <person name="Foster-Nyarko E."/>
            <person name="Jarju S."/>
            <person name="Secka A."/>
            <person name="Antonio M."/>
            <person name="Oren A."/>
            <person name="Chaudhuri R.R."/>
            <person name="La Ragione R."/>
            <person name="Hildebrand F."/>
            <person name="Pallen M.J."/>
        </authorList>
    </citation>
    <scope>NUCLEOTIDE SEQUENCE</scope>
    <source>
        <strain evidence="4">CHK199-13235</strain>
    </source>
</reference>
<protein>
    <submittedName>
        <fullName evidence="4">Sulfatase-like hydrolase/transferase</fullName>
    </submittedName>
</protein>
<evidence type="ECO:0000313" key="5">
    <source>
        <dbReference type="Proteomes" id="UP000824002"/>
    </source>
</evidence>
<gene>
    <name evidence="4" type="ORF">IAB51_12695</name>
</gene>
<reference evidence="4" key="1">
    <citation type="submission" date="2020-10" db="EMBL/GenBank/DDBJ databases">
        <authorList>
            <person name="Gilroy R."/>
        </authorList>
    </citation>
    <scope>NUCLEOTIDE SEQUENCE</scope>
    <source>
        <strain evidence="4">CHK199-13235</strain>
    </source>
</reference>
<dbReference type="PANTHER" id="PTHR42693:SF53">
    <property type="entry name" value="ENDO-4-O-SULFATASE"/>
    <property type="match status" value="1"/>
</dbReference>
<comment type="similarity">
    <text evidence="1">Belongs to the sulfatase family.</text>
</comment>
<feature type="domain" description="Sulfatase N-terminal" evidence="3">
    <location>
        <begin position="6"/>
        <end position="363"/>
    </location>
</feature>
<dbReference type="EMBL" id="DVJP01000082">
    <property type="protein sequence ID" value="HIS77635.1"/>
    <property type="molecule type" value="Genomic_DNA"/>
</dbReference>
<dbReference type="InterPro" id="IPR050738">
    <property type="entry name" value="Sulfatase"/>
</dbReference>
<dbReference type="Pfam" id="PF00884">
    <property type="entry name" value="Sulfatase"/>
    <property type="match status" value="1"/>
</dbReference>
<organism evidence="4 5">
    <name type="scientific">Candidatus Merdivicinus excrementipullorum</name>
    <dbReference type="NCBI Taxonomy" id="2840867"/>
    <lineage>
        <taxon>Bacteria</taxon>
        <taxon>Bacillati</taxon>
        <taxon>Bacillota</taxon>
        <taxon>Clostridia</taxon>
        <taxon>Eubacteriales</taxon>
        <taxon>Oscillospiraceae</taxon>
        <taxon>Oscillospiraceae incertae sedis</taxon>
        <taxon>Candidatus Merdivicinus</taxon>
    </lineage>
</organism>
<dbReference type="SUPFAM" id="SSF53649">
    <property type="entry name" value="Alkaline phosphatase-like"/>
    <property type="match status" value="1"/>
</dbReference>
<sequence>MFVKKPNIVLIMADDMGYWSMGCAGNREIRTPNLDELAKEGMLFENCFCASPVCSPARASILCGKMPSQHGVHDWLCRGYVNYEEEVSPELKAEHQNPAASWEYDWSRQQLAGDRAVRYLDGFRAYTDILAENGYACGLSGKWHLGDSGHAQKGFSYWKTIAMGGDNYYYPIVLQNGQFTMLRGTYITDYITENALGFLEGQTDGRPFYLSVHYTAPHSPWDERHHPAEFYHLYDGCAFTETPDVPPHKWGGSYTPEQRKQWLQGYYAAVSAMDAGIGKIMRELKSRGLWQDTIFIFTADNGMSMGHHGIFGKGNGTFPMNLYDTAVKVPLIISYPQAIRGGSVAKGLYCHYDIMPTIAGMMGETLGEGFPGRSFQEIFEGKIPAGRESIVVFDEYGPARMIRTAEYKYIHRYPYGPHEFYDLKADPEENENLIDTNDPALQSVIAQMKNQMEQWFIRYTDPDKDGTKQAVCGLGQLSPVGGKGMGRQAFIQK</sequence>
<dbReference type="PANTHER" id="PTHR42693">
    <property type="entry name" value="ARYLSULFATASE FAMILY MEMBER"/>
    <property type="match status" value="1"/>
</dbReference>
<dbReference type="Proteomes" id="UP000824002">
    <property type="component" value="Unassembled WGS sequence"/>
</dbReference>
<proteinExistence type="inferred from homology"/>
<name>A0A9D1FQR6_9FIRM</name>
<keyword evidence="2 4" id="KW-0378">Hydrolase</keyword>
<evidence type="ECO:0000259" key="3">
    <source>
        <dbReference type="Pfam" id="PF00884"/>
    </source>
</evidence>
<dbReference type="InterPro" id="IPR000917">
    <property type="entry name" value="Sulfatase_N"/>
</dbReference>
<dbReference type="Gene3D" id="3.40.720.10">
    <property type="entry name" value="Alkaline Phosphatase, subunit A"/>
    <property type="match status" value="1"/>
</dbReference>
<comment type="caution">
    <text evidence="4">The sequence shown here is derived from an EMBL/GenBank/DDBJ whole genome shotgun (WGS) entry which is preliminary data.</text>
</comment>
<evidence type="ECO:0000313" key="4">
    <source>
        <dbReference type="EMBL" id="HIS77635.1"/>
    </source>
</evidence>
<dbReference type="GO" id="GO:0004065">
    <property type="term" value="F:arylsulfatase activity"/>
    <property type="evidence" value="ECO:0007669"/>
    <property type="project" value="TreeGrafter"/>
</dbReference>
<evidence type="ECO:0000256" key="2">
    <source>
        <dbReference type="ARBA" id="ARBA00022801"/>
    </source>
</evidence>
<accession>A0A9D1FQR6</accession>